<comment type="catalytic activity">
    <reaction evidence="11 12">
        <text>uridine(1498) in 16S rRNA + S-adenosyl-L-methionine = N(3)-methyluridine(1498) in 16S rRNA + S-adenosyl-L-homocysteine + H(+)</text>
        <dbReference type="Rhea" id="RHEA:42920"/>
        <dbReference type="Rhea" id="RHEA-COMP:10283"/>
        <dbReference type="Rhea" id="RHEA-COMP:10284"/>
        <dbReference type="ChEBI" id="CHEBI:15378"/>
        <dbReference type="ChEBI" id="CHEBI:57856"/>
        <dbReference type="ChEBI" id="CHEBI:59789"/>
        <dbReference type="ChEBI" id="CHEBI:65315"/>
        <dbReference type="ChEBI" id="CHEBI:74502"/>
        <dbReference type="EC" id="2.1.1.193"/>
    </reaction>
</comment>
<dbReference type="Proteomes" id="UP001154111">
    <property type="component" value="Chromosome"/>
</dbReference>
<evidence type="ECO:0000256" key="2">
    <source>
        <dbReference type="ARBA" id="ARBA00005528"/>
    </source>
</evidence>
<evidence type="ECO:0000259" key="13">
    <source>
        <dbReference type="Pfam" id="PF04452"/>
    </source>
</evidence>
<keyword evidence="7 12" id="KW-0489">Methyltransferase</keyword>
<evidence type="ECO:0000256" key="10">
    <source>
        <dbReference type="ARBA" id="ARBA00025699"/>
    </source>
</evidence>
<comment type="subcellular location">
    <subcellularLocation>
        <location evidence="1 12">Cytoplasm</location>
    </subcellularLocation>
</comment>
<dbReference type="InterPro" id="IPR029028">
    <property type="entry name" value="Alpha/beta_knot_MTases"/>
</dbReference>
<dbReference type="CDD" id="cd18084">
    <property type="entry name" value="RsmE-like"/>
    <property type="match status" value="1"/>
</dbReference>
<dbReference type="GO" id="GO:0070042">
    <property type="term" value="F:rRNA (uridine-N3-)-methyltransferase activity"/>
    <property type="evidence" value="ECO:0007669"/>
    <property type="project" value="TreeGrafter"/>
</dbReference>
<name>A0AAU9VJN2_9FIRM</name>
<evidence type="ECO:0000313" key="17">
    <source>
        <dbReference type="Proteomes" id="UP001154111"/>
    </source>
</evidence>
<accession>A0AAU9VJN2</accession>
<evidence type="ECO:0000313" key="14">
    <source>
        <dbReference type="EMBL" id="CAH2762753.1"/>
    </source>
</evidence>
<comment type="function">
    <text evidence="10 12">Specifically methylates the N3 position of the uracil ring of uridine 1498 (m3U1498) in 16S rRNA. Acts on the fully assembled 30S ribosomal subunit.</text>
</comment>
<evidence type="ECO:0000256" key="11">
    <source>
        <dbReference type="ARBA" id="ARBA00047944"/>
    </source>
</evidence>
<comment type="similarity">
    <text evidence="2 12">Belongs to the RNA methyltransferase RsmE family.</text>
</comment>
<dbReference type="RefSeq" id="WP_254006589.1">
    <property type="nucleotide sequence ID" value="NZ_OW659477.1"/>
</dbReference>
<keyword evidence="6 12" id="KW-0698">rRNA processing</keyword>
<sequence>MQQFFIESIEDLQLSADQLHQCRKVLRMQEGDSIRLVDHYGNGVIASFTDDTLTHLTIKDSIVWNDKKFKLRIVASLIRSERLEWMIQKACECGVDEIVLYQSQHGVVRDFGKRAERKMERLNLIAKEASEQSYRQFEVPVKGIVTLDDLPQYQSDLNLYADIGDEPHLIHTVCEDTKSITVLVGPEGGFSSDERSKFEAMGYRQVSLGDNVLRAETASIYICNIVSACEVIK</sequence>
<dbReference type="InterPro" id="IPR006700">
    <property type="entry name" value="RsmE"/>
</dbReference>
<keyword evidence="5 12" id="KW-0963">Cytoplasm</keyword>
<evidence type="ECO:0000256" key="3">
    <source>
        <dbReference type="ARBA" id="ARBA00012328"/>
    </source>
</evidence>
<dbReference type="AlphaFoldDB" id="A0AAU9VJN2"/>
<evidence type="ECO:0000256" key="12">
    <source>
        <dbReference type="PIRNR" id="PIRNR015601"/>
    </source>
</evidence>
<dbReference type="Pfam" id="PF04452">
    <property type="entry name" value="Methyltrans_RNA"/>
    <property type="match status" value="1"/>
</dbReference>
<dbReference type="Proteomes" id="UP001154095">
    <property type="component" value="Chromosome"/>
</dbReference>
<feature type="domain" description="Ribosomal RNA small subunit methyltransferase E methyltransferase" evidence="13">
    <location>
        <begin position="67"/>
        <end position="226"/>
    </location>
</feature>
<evidence type="ECO:0000256" key="1">
    <source>
        <dbReference type="ARBA" id="ARBA00004496"/>
    </source>
</evidence>
<organism evidence="15 17">
    <name type="scientific">Erysipelothrix amsterdamensis</name>
    <dbReference type="NCBI Taxonomy" id="2929157"/>
    <lineage>
        <taxon>Bacteria</taxon>
        <taxon>Bacillati</taxon>
        <taxon>Bacillota</taxon>
        <taxon>Erysipelotrichia</taxon>
        <taxon>Erysipelotrichales</taxon>
        <taxon>Erysipelotrichaceae</taxon>
        <taxon>Erysipelothrix</taxon>
    </lineage>
</organism>
<evidence type="ECO:0000256" key="6">
    <source>
        <dbReference type="ARBA" id="ARBA00022552"/>
    </source>
</evidence>
<dbReference type="InterPro" id="IPR029026">
    <property type="entry name" value="tRNA_m1G_MTases_N"/>
</dbReference>
<evidence type="ECO:0000256" key="5">
    <source>
        <dbReference type="ARBA" id="ARBA00022490"/>
    </source>
</evidence>
<evidence type="ECO:0000313" key="16">
    <source>
        <dbReference type="Proteomes" id="UP001154095"/>
    </source>
</evidence>
<dbReference type="PANTHER" id="PTHR30027">
    <property type="entry name" value="RIBOSOMAL RNA SMALL SUBUNIT METHYLTRANSFERASE E"/>
    <property type="match status" value="1"/>
</dbReference>
<dbReference type="EMBL" id="OW659477">
    <property type="protein sequence ID" value="CAH2762781.1"/>
    <property type="molecule type" value="Genomic_DNA"/>
</dbReference>
<proteinExistence type="inferred from homology"/>
<dbReference type="SUPFAM" id="SSF75217">
    <property type="entry name" value="alpha/beta knot"/>
    <property type="match status" value="1"/>
</dbReference>
<keyword evidence="16" id="KW-1185">Reference proteome</keyword>
<keyword evidence="9 12" id="KW-0949">S-adenosyl-L-methionine</keyword>
<dbReference type="GO" id="GO:0005737">
    <property type="term" value="C:cytoplasm"/>
    <property type="evidence" value="ECO:0007669"/>
    <property type="project" value="UniProtKB-SubCell"/>
</dbReference>
<dbReference type="InterPro" id="IPR046886">
    <property type="entry name" value="RsmE_MTase_dom"/>
</dbReference>
<evidence type="ECO:0000256" key="8">
    <source>
        <dbReference type="ARBA" id="ARBA00022679"/>
    </source>
</evidence>
<keyword evidence="8 12" id="KW-0808">Transferase</keyword>
<dbReference type="PIRSF" id="PIRSF015601">
    <property type="entry name" value="MTase_slr0722"/>
    <property type="match status" value="1"/>
</dbReference>
<reference evidence="15" key="1">
    <citation type="submission" date="2022-04" db="EMBL/GenBank/DDBJ databases">
        <authorList>
            <person name="Forde T."/>
        </authorList>
    </citation>
    <scope>NUCLEOTIDE SEQUENCE</scope>
    <source>
        <strain evidence="15">A18Y016a</strain>
        <strain evidence="14">A18Y020d</strain>
    </source>
</reference>
<evidence type="ECO:0000256" key="4">
    <source>
        <dbReference type="ARBA" id="ARBA00013673"/>
    </source>
</evidence>
<evidence type="ECO:0000256" key="9">
    <source>
        <dbReference type="ARBA" id="ARBA00022691"/>
    </source>
</evidence>
<protein>
    <recommendedName>
        <fullName evidence="4 12">Ribosomal RNA small subunit methyltransferase E</fullName>
        <ecNumber evidence="3 12">2.1.1.193</ecNumber>
    </recommendedName>
</protein>
<dbReference type="NCBIfam" id="TIGR00046">
    <property type="entry name" value="RsmE family RNA methyltransferase"/>
    <property type="match status" value="1"/>
</dbReference>
<dbReference type="EMBL" id="OW659496">
    <property type="protein sequence ID" value="CAH2762753.1"/>
    <property type="molecule type" value="Genomic_DNA"/>
</dbReference>
<gene>
    <name evidence="15" type="primary">rsmE</name>
    <name evidence="15" type="ORF">ERYAMS2_01374</name>
    <name evidence="14" type="ORF">ERYAMS_01080</name>
</gene>
<evidence type="ECO:0000256" key="7">
    <source>
        <dbReference type="ARBA" id="ARBA00022603"/>
    </source>
</evidence>
<dbReference type="EC" id="2.1.1.193" evidence="3 12"/>
<evidence type="ECO:0000313" key="15">
    <source>
        <dbReference type="EMBL" id="CAH2762781.1"/>
    </source>
</evidence>
<dbReference type="Gene3D" id="3.40.1280.10">
    <property type="match status" value="1"/>
</dbReference>
<dbReference type="GO" id="GO:0070475">
    <property type="term" value="P:rRNA base methylation"/>
    <property type="evidence" value="ECO:0007669"/>
    <property type="project" value="TreeGrafter"/>
</dbReference>
<dbReference type="PANTHER" id="PTHR30027:SF3">
    <property type="entry name" value="16S RRNA (URACIL(1498)-N(3))-METHYLTRANSFERASE"/>
    <property type="match status" value="1"/>
</dbReference>